<dbReference type="Pfam" id="PF00106">
    <property type="entry name" value="adh_short"/>
    <property type="match status" value="1"/>
</dbReference>
<comment type="caution">
    <text evidence="3">The sequence shown here is derived from an EMBL/GenBank/DDBJ whole genome shotgun (WGS) entry which is preliminary data.</text>
</comment>
<dbReference type="EMBL" id="JAAONZ010000017">
    <property type="protein sequence ID" value="NHO67476.1"/>
    <property type="molecule type" value="Genomic_DNA"/>
</dbReference>
<sequence>MNYRKVLITGAGGDLGTELCRQFAQQGTAIVAVNRSRQPIETLSQSLPATAEFHPYFVDQSDCEATDALLPTILAEHSDIDLVLLNAGIDKPQKLTDFDWRLAKQHFDINVISNYVFLAHLVPYFLRRGQGHIAAVSSLAGYAGFPYEHVYNGSKAAVRMMVDGIRIELQGSGIAVTGIYPGFLEGRMAEGNAWQVDGYLSQTEAAATIIAGLQQGSAEIAFPAAQAEQVAQVLALPQEERDSLIAQMMAMD</sequence>
<evidence type="ECO:0000313" key="3">
    <source>
        <dbReference type="EMBL" id="NHO67476.1"/>
    </source>
</evidence>
<name>A0A9E5MNG0_9GAMM</name>
<evidence type="ECO:0000256" key="1">
    <source>
        <dbReference type="ARBA" id="ARBA00006484"/>
    </source>
</evidence>
<dbReference type="PRINTS" id="PR00081">
    <property type="entry name" value="GDHRDH"/>
</dbReference>
<dbReference type="Proteomes" id="UP000787472">
    <property type="component" value="Unassembled WGS sequence"/>
</dbReference>
<dbReference type="InterPro" id="IPR020904">
    <property type="entry name" value="Sc_DH/Rdtase_CS"/>
</dbReference>
<reference evidence="3" key="1">
    <citation type="submission" date="2020-03" db="EMBL/GenBank/DDBJ databases">
        <authorList>
            <person name="Guo F."/>
        </authorList>
    </citation>
    <scope>NUCLEOTIDE SEQUENCE</scope>
    <source>
        <strain evidence="3">JCM 30134</strain>
    </source>
</reference>
<dbReference type="AlphaFoldDB" id="A0A9E5MNG0"/>
<gene>
    <name evidence="3" type="ORF">G8770_18180</name>
</gene>
<evidence type="ECO:0000256" key="2">
    <source>
        <dbReference type="ARBA" id="ARBA00023002"/>
    </source>
</evidence>
<dbReference type="InterPro" id="IPR036291">
    <property type="entry name" value="NAD(P)-bd_dom_sf"/>
</dbReference>
<dbReference type="RefSeq" id="WP_167190251.1">
    <property type="nucleotide sequence ID" value="NZ_JAAONZ010000017.1"/>
</dbReference>
<proteinExistence type="inferred from homology"/>
<dbReference type="GO" id="GO:0016020">
    <property type="term" value="C:membrane"/>
    <property type="evidence" value="ECO:0007669"/>
    <property type="project" value="TreeGrafter"/>
</dbReference>
<dbReference type="InterPro" id="IPR002347">
    <property type="entry name" value="SDR_fam"/>
</dbReference>
<evidence type="ECO:0000313" key="4">
    <source>
        <dbReference type="Proteomes" id="UP000787472"/>
    </source>
</evidence>
<dbReference type="GO" id="GO:0016491">
    <property type="term" value="F:oxidoreductase activity"/>
    <property type="evidence" value="ECO:0007669"/>
    <property type="project" value="UniProtKB-KW"/>
</dbReference>
<dbReference type="PANTHER" id="PTHR44196:SF1">
    <property type="entry name" value="DEHYDROGENASE_REDUCTASE SDR FAMILY MEMBER 7B"/>
    <property type="match status" value="1"/>
</dbReference>
<keyword evidence="4" id="KW-1185">Reference proteome</keyword>
<dbReference type="SUPFAM" id="SSF51735">
    <property type="entry name" value="NAD(P)-binding Rossmann-fold domains"/>
    <property type="match status" value="1"/>
</dbReference>
<organism evidence="3 4">
    <name type="scientific">Pseudomaricurvus hydrocarbonicus</name>
    <dbReference type="NCBI Taxonomy" id="1470433"/>
    <lineage>
        <taxon>Bacteria</taxon>
        <taxon>Pseudomonadati</taxon>
        <taxon>Pseudomonadota</taxon>
        <taxon>Gammaproteobacteria</taxon>
        <taxon>Cellvibrionales</taxon>
        <taxon>Cellvibrionaceae</taxon>
        <taxon>Pseudomaricurvus</taxon>
    </lineage>
</organism>
<dbReference type="Gene3D" id="3.40.50.720">
    <property type="entry name" value="NAD(P)-binding Rossmann-like Domain"/>
    <property type="match status" value="1"/>
</dbReference>
<dbReference type="PANTHER" id="PTHR44196">
    <property type="entry name" value="DEHYDROGENASE/REDUCTASE SDR FAMILY MEMBER 7B"/>
    <property type="match status" value="1"/>
</dbReference>
<dbReference type="PROSITE" id="PS00061">
    <property type="entry name" value="ADH_SHORT"/>
    <property type="match status" value="1"/>
</dbReference>
<accession>A0A9E5MNG0</accession>
<keyword evidence="2" id="KW-0560">Oxidoreductase</keyword>
<protein>
    <submittedName>
        <fullName evidence="3">SDR family NAD(P)-dependent oxidoreductase</fullName>
    </submittedName>
</protein>
<comment type="similarity">
    <text evidence="1">Belongs to the short-chain dehydrogenases/reductases (SDR) family.</text>
</comment>